<comment type="caution">
    <text evidence="8">The sequence shown here is derived from an EMBL/GenBank/DDBJ whole genome shotgun (WGS) entry which is preliminary data.</text>
</comment>
<dbReference type="Proteomes" id="UP000620266">
    <property type="component" value="Unassembled WGS sequence"/>
</dbReference>
<evidence type="ECO:0000256" key="2">
    <source>
        <dbReference type="ARBA" id="ARBA00022448"/>
    </source>
</evidence>
<proteinExistence type="inferred from homology"/>
<keyword evidence="9" id="KW-1185">Reference proteome</keyword>
<evidence type="ECO:0000256" key="4">
    <source>
        <dbReference type="ARBA" id="ARBA00022692"/>
    </source>
</evidence>
<evidence type="ECO:0000256" key="1">
    <source>
        <dbReference type="ARBA" id="ARBA00004571"/>
    </source>
</evidence>
<gene>
    <name evidence="8" type="ORF">GCM10007205_01930</name>
</gene>
<keyword evidence="2 7" id="KW-0813">Transport</keyword>
<dbReference type="GO" id="GO:0009279">
    <property type="term" value="C:cell outer membrane"/>
    <property type="evidence" value="ECO:0007669"/>
    <property type="project" value="UniProtKB-SubCell"/>
</dbReference>
<keyword evidence="3 7" id="KW-1134">Transmembrane beta strand</keyword>
<dbReference type="GO" id="GO:0015344">
    <property type="term" value="F:siderophore uptake transmembrane transporter activity"/>
    <property type="evidence" value="ECO:0007669"/>
    <property type="project" value="TreeGrafter"/>
</dbReference>
<dbReference type="InterPro" id="IPR036942">
    <property type="entry name" value="Beta-barrel_TonB_sf"/>
</dbReference>
<dbReference type="PANTHER" id="PTHR32552:SF74">
    <property type="entry name" value="HYDROXAMATE SIDEROPHORE RECEPTOR FHUE"/>
    <property type="match status" value="1"/>
</dbReference>
<dbReference type="PANTHER" id="PTHR32552">
    <property type="entry name" value="FERRICHROME IRON RECEPTOR-RELATED"/>
    <property type="match status" value="1"/>
</dbReference>
<dbReference type="InterPro" id="IPR039426">
    <property type="entry name" value="TonB-dep_rcpt-like"/>
</dbReference>
<sequence length="66" mass="7582">MLNPVQGGYAVWNARVAYQINKTWSAAMNVENLFDKHYYSSIASNYMNNYVGEPRNAMLTLRGTFK</sequence>
<dbReference type="AlphaFoldDB" id="A0A8J2UKQ2"/>
<dbReference type="PROSITE" id="PS52016">
    <property type="entry name" value="TONB_DEPENDENT_REC_3"/>
    <property type="match status" value="1"/>
</dbReference>
<evidence type="ECO:0000313" key="9">
    <source>
        <dbReference type="Proteomes" id="UP000620266"/>
    </source>
</evidence>
<evidence type="ECO:0000256" key="3">
    <source>
        <dbReference type="ARBA" id="ARBA00022452"/>
    </source>
</evidence>
<reference evidence="8" key="2">
    <citation type="submission" date="2020-09" db="EMBL/GenBank/DDBJ databases">
        <authorList>
            <person name="Sun Q."/>
            <person name="Sedlacek I."/>
        </authorList>
    </citation>
    <scope>NUCLEOTIDE SEQUENCE</scope>
    <source>
        <strain evidence="8">CCM 7086</strain>
    </source>
</reference>
<evidence type="ECO:0000313" key="8">
    <source>
        <dbReference type="EMBL" id="GGB96276.1"/>
    </source>
</evidence>
<protein>
    <recommendedName>
        <fullName evidence="10">TonB-dependent receptor-like beta-barrel domain-containing protein</fullName>
    </recommendedName>
</protein>
<evidence type="ECO:0000256" key="7">
    <source>
        <dbReference type="PROSITE-ProRule" id="PRU01360"/>
    </source>
</evidence>
<name>A0A8J2UKQ2_9BURK</name>
<comment type="similarity">
    <text evidence="7">Belongs to the TonB-dependent receptor family.</text>
</comment>
<dbReference type="EMBL" id="BMCG01000001">
    <property type="protein sequence ID" value="GGB96276.1"/>
    <property type="molecule type" value="Genomic_DNA"/>
</dbReference>
<keyword evidence="4 7" id="KW-0812">Transmembrane</keyword>
<organism evidence="8 9">
    <name type="scientific">Oxalicibacterium flavum</name>
    <dbReference type="NCBI Taxonomy" id="179467"/>
    <lineage>
        <taxon>Bacteria</taxon>
        <taxon>Pseudomonadati</taxon>
        <taxon>Pseudomonadota</taxon>
        <taxon>Betaproteobacteria</taxon>
        <taxon>Burkholderiales</taxon>
        <taxon>Oxalobacteraceae</taxon>
        <taxon>Oxalicibacterium</taxon>
    </lineage>
</organism>
<keyword evidence="6 7" id="KW-0998">Cell outer membrane</keyword>
<evidence type="ECO:0000256" key="5">
    <source>
        <dbReference type="ARBA" id="ARBA00023136"/>
    </source>
</evidence>
<evidence type="ECO:0008006" key="10">
    <source>
        <dbReference type="Google" id="ProtNLM"/>
    </source>
</evidence>
<evidence type="ECO:0000256" key="6">
    <source>
        <dbReference type="ARBA" id="ARBA00023237"/>
    </source>
</evidence>
<keyword evidence="5 7" id="KW-0472">Membrane</keyword>
<dbReference type="RefSeq" id="WP_188394303.1">
    <property type="nucleotide sequence ID" value="NZ_BMCG01000001.1"/>
</dbReference>
<comment type="subcellular location">
    <subcellularLocation>
        <location evidence="1 7">Cell outer membrane</location>
        <topology evidence="1 7">Multi-pass membrane protein</topology>
    </subcellularLocation>
</comment>
<dbReference type="SUPFAM" id="SSF56935">
    <property type="entry name" value="Porins"/>
    <property type="match status" value="1"/>
</dbReference>
<reference evidence="8" key="1">
    <citation type="journal article" date="2014" name="Int. J. Syst. Evol. Microbiol.">
        <title>Complete genome sequence of Corynebacterium casei LMG S-19264T (=DSM 44701T), isolated from a smear-ripened cheese.</title>
        <authorList>
            <consortium name="US DOE Joint Genome Institute (JGI-PGF)"/>
            <person name="Walter F."/>
            <person name="Albersmeier A."/>
            <person name="Kalinowski J."/>
            <person name="Ruckert C."/>
        </authorList>
    </citation>
    <scope>NUCLEOTIDE SEQUENCE</scope>
    <source>
        <strain evidence="8">CCM 7086</strain>
    </source>
</reference>
<dbReference type="Gene3D" id="2.40.170.20">
    <property type="entry name" value="TonB-dependent receptor, beta-barrel domain"/>
    <property type="match status" value="1"/>
</dbReference>
<accession>A0A8J2UKQ2</accession>